<feature type="region of interest" description="Disordered" evidence="1">
    <location>
        <begin position="301"/>
        <end position="332"/>
    </location>
</feature>
<protein>
    <recommendedName>
        <fullName evidence="2">SCAN box domain-containing protein</fullName>
    </recommendedName>
</protein>
<dbReference type="InterPro" id="IPR003309">
    <property type="entry name" value="SCAN_dom"/>
</dbReference>
<organism evidence="3 4">
    <name type="scientific">Haemaphysalis longicornis</name>
    <name type="common">Bush tick</name>
    <dbReference type="NCBI Taxonomy" id="44386"/>
    <lineage>
        <taxon>Eukaryota</taxon>
        <taxon>Metazoa</taxon>
        <taxon>Ecdysozoa</taxon>
        <taxon>Arthropoda</taxon>
        <taxon>Chelicerata</taxon>
        <taxon>Arachnida</taxon>
        <taxon>Acari</taxon>
        <taxon>Parasitiformes</taxon>
        <taxon>Ixodida</taxon>
        <taxon>Ixodoidea</taxon>
        <taxon>Ixodidae</taxon>
        <taxon>Haemaphysalinae</taxon>
        <taxon>Haemaphysalis</taxon>
    </lineage>
</organism>
<name>A0A9J6FGC4_HAELO</name>
<proteinExistence type="predicted"/>
<accession>A0A9J6FGC4</accession>
<sequence length="512" mass="58110">MDTRELIAMGERLGLSGEELRQWVQAEQKHLRDERALDREEKAREQKAMSERAEHERVKAEQERVKAEQERVKAEQERARAEVEERNLQLRIRLAELNSARGGGPQTDGDGETTGQAQAATPQGFSARKSLPPFEDARDDLDAYLKRFECVAQSQGWPKSKWAIAISTCLTGEALKVYGRLSPEESLDYDQVKLALLQRFRFTAEGYRERFRHSKPEKDETAKQYAARLKGYFDRWVELSSIDKTFDNLADLLITEQLLSNCHRKLAMFVRERNCKTLSETATAADHFMDAQKQNHLLIFDNNNGEQRGNPETSERNAEQQDSPGPGGVRKEKWRMTNAVLDVRARMDNMPVSKGRVEDKPAIVLRDTGTNTVIVRQSLIPRAAFTGTSCTLQLADGKWVTAREAKVFIESPFFTGMVLVSSLKSPLYDVIIGNVRGARDSEDLARGPNRLSPETGWPGNCSRPRHRKINPARGQENAGYDHDPGGCQSSQWFPVYPSRVFYSKRRRPSNSL</sequence>
<dbReference type="SUPFAM" id="SSF47353">
    <property type="entry name" value="Retrovirus capsid dimerization domain-like"/>
    <property type="match status" value="1"/>
</dbReference>
<dbReference type="PANTHER" id="PTHR46888">
    <property type="entry name" value="ZINC KNUCKLE DOMAINCONTAINING PROTEIN-RELATED"/>
    <property type="match status" value="1"/>
</dbReference>
<feature type="compositionally biased region" description="Polar residues" evidence="1">
    <location>
        <begin position="301"/>
        <end position="312"/>
    </location>
</feature>
<comment type="caution">
    <text evidence="3">The sequence shown here is derived from an EMBL/GenBank/DDBJ whole genome shotgun (WGS) entry which is preliminary data.</text>
</comment>
<dbReference type="OrthoDB" id="6511850at2759"/>
<dbReference type="Pfam" id="PF02023">
    <property type="entry name" value="SCAN"/>
    <property type="match status" value="1"/>
</dbReference>
<feature type="region of interest" description="Disordered" evidence="1">
    <location>
        <begin position="29"/>
        <end position="77"/>
    </location>
</feature>
<feature type="domain" description="SCAN box" evidence="2">
    <location>
        <begin position="205"/>
        <end position="294"/>
    </location>
</feature>
<keyword evidence="4" id="KW-1185">Reference proteome</keyword>
<dbReference type="EMBL" id="JABSTR010000001">
    <property type="protein sequence ID" value="KAH9361465.1"/>
    <property type="molecule type" value="Genomic_DNA"/>
</dbReference>
<evidence type="ECO:0000259" key="2">
    <source>
        <dbReference type="Pfam" id="PF02023"/>
    </source>
</evidence>
<dbReference type="Proteomes" id="UP000821853">
    <property type="component" value="Chromosome 1"/>
</dbReference>
<dbReference type="InterPro" id="IPR038269">
    <property type="entry name" value="SCAN_sf"/>
</dbReference>
<feature type="region of interest" description="Disordered" evidence="1">
    <location>
        <begin position="97"/>
        <end position="132"/>
    </location>
</feature>
<gene>
    <name evidence="3" type="ORF">HPB48_004592</name>
</gene>
<dbReference type="AlphaFoldDB" id="A0A9J6FGC4"/>
<feature type="compositionally biased region" description="Polar residues" evidence="1">
    <location>
        <begin position="113"/>
        <end position="124"/>
    </location>
</feature>
<reference evidence="3 4" key="1">
    <citation type="journal article" date="2020" name="Cell">
        <title>Large-Scale Comparative Analyses of Tick Genomes Elucidate Their Genetic Diversity and Vector Capacities.</title>
        <authorList>
            <consortium name="Tick Genome and Microbiome Consortium (TIGMIC)"/>
            <person name="Jia N."/>
            <person name="Wang J."/>
            <person name="Shi W."/>
            <person name="Du L."/>
            <person name="Sun Y."/>
            <person name="Zhan W."/>
            <person name="Jiang J.F."/>
            <person name="Wang Q."/>
            <person name="Zhang B."/>
            <person name="Ji P."/>
            <person name="Bell-Sakyi L."/>
            <person name="Cui X.M."/>
            <person name="Yuan T.T."/>
            <person name="Jiang B.G."/>
            <person name="Yang W.F."/>
            <person name="Lam T.T."/>
            <person name="Chang Q.C."/>
            <person name="Ding S.J."/>
            <person name="Wang X.J."/>
            <person name="Zhu J.G."/>
            <person name="Ruan X.D."/>
            <person name="Zhao L."/>
            <person name="Wei J.T."/>
            <person name="Ye R.Z."/>
            <person name="Que T.C."/>
            <person name="Du C.H."/>
            <person name="Zhou Y.H."/>
            <person name="Cheng J.X."/>
            <person name="Dai P.F."/>
            <person name="Guo W.B."/>
            <person name="Han X.H."/>
            <person name="Huang E.J."/>
            <person name="Li L.F."/>
            <person name="Wei W."/>
            <person name="Gao Y.C."/>
            <person name="Liu J.Z."/>
            <person name="Shao H.Z."/>
            <person name="Wang X."/>
            <person name="Wang C.C."/>
            <person name="Yang T.C."/>
            <person name="Huo Q.B."/>
            <person name="Li W."/>
            <person name="Chen H.Y."/>
            <person name="Chen S.E."/>
            <person name="Zhou L.G."/>
            <person name="Ni X.B."/>
            <person name="Tian J.H."/>
            <person name="Sheng Y."/>
            <person name="Liu T."/>
            <person name="Pan Y.S."/>
            <person name="Xia L.Y."/>
            <person name="Li J."/>
            <person name="Zhao F."/>
            <person name="Cao W.C."/>
        </authorList>
    </citation>
    <scope>NUCLEOTIDE SEQUENCE [LARGE SCALE GENOMIC DNA]</scope>
    <source>
        <strain evidence="3">HaeL-2018</strain>
    </source>
</reference>
<feature type="region of interest" description="Disordered" evidence="1">
    <location>
        <begin position="441"/>
        <end position="490"/>
    </location>
</feature>
<evidence type="ECO:0000256" key="1">
    <source>
        <dbReference type="SAM" id="MobiDB-lite"/>
    </source>
</evidence>
<evidence type="ECO:0000313" key="3">
    <source>
        <dbReference type="EMBL" id="KAH9361465.1"/>
    </source>
</evidence>
<dbReference type="Gene3D" id="1.10.4020.10">
    <property type="entry name" value="DNA breaking-rejoining enzymes"/>
    <property type="match status" value="1"/>
</dbReference>
<evidence type="ECO:0000313" key="4">
    <source>
        <dbReference type="Proteomes" id="UP000821853"/>
    </source>
</evidence>
<dbReference type="PANTHER" id="PTHR46888:SF1">
    <property type="entry name" value="RIBONUCLEASE H"/>
    <property type="match status" value="1"/>
</dbReference>
<dbReference type="VEuPathDB" id="VectorBase:HLOH_062280"/>
<dbReference type="OMA" id="NWIRINW"/>